<dbReference type="RefSeq" id="WP_238721394.1">
    <property type="nucleotide sequence ID" value="NZ_JAHQCW010000011.1"/>
</dbReference>
<name>A0A949JYW8_9FIRM</name>
<dbReference type="AlphaFoldDB" id="A0A949JYW8"/>
<dbReference type="PANTHER" id="PTHR37804">
    <property type="entry name" value="CDAA REGULATORY PROTEIN CDAR"/>
    <property type="match status" value="1"/>
</dbReference>
<keyword evidence="1" id="KW-0472">Membrane</keyword>
<evidence type="ECO:0000256" key="1">
    <source>
        <dbReference type="SAM" id="Phobius"/>
    </source>
</evidence>
<keyword evidence="1" id="KW-1133">Transmembrane helix</keyword>
<accession>A0A949JYW8</accession>
<dbReference type="Pfam" id="PF07949">
    <property type="entry name" value="YbbR"/>
    <property type="match status" value="2"/>
</dbReference>
<dbReference type="Proteomes" id="UP000712157">
    <property type="component" value="Unassembled WGS sequence"/>
</dbReference>
<dbReference type="InterPro" id="IPR012505">
    <property type="entry name" value="YbbR"/>
</dbReference>
<reference evidence="2" key="1">
    <citation type="submission" date="2021-06" db="EMBL/GenBank/DDBJ databases">
        <title>Description of novel taxa of the family Lachnospiraceae.</title>
        <authorList>
            <person name="Chaplin A.V."/>
            <person name="Sokolova S.R."/>
            <person name="Pikina A.P."/>
            <person name="Korzhanova M."/>
            <person name="Belova V."/>
            <person name="Korostin D."/>
            <person name="Efimov B.A."/>
        </authorList>
    </citation>
    <scope>NUCLEOTIDE SEQUENCE</scope>
    <source>
        <strain evidence="2">ASD5720</strain>
    </source>
</reference>
<sequence length="425" mass="46178">MKEKLANNIGLKLISLAAAIVIWFLVVQINDPVISQSYDGIAVEMLNVKALTSDQEYSVLDDSDHVDITVKARKSVIQELKAENFKAHADMLELTQMGSTWVAPIDITLPDDVNESDIYYRPHNLKISIEESETKAVKVSVVTKGTPGGGYVVGEKIPTISSIEIKGPESVVKKVKNAVATVNVTDMTTDQTFSSIKLTMVDSDGDPVVNADKLKFEQKESGISVKIVMYKKQLVSLTGSYNGNPAQDYRVTNVVCDPDQITVAGPESALEKLGNSITISPSLLTISGDEKDVSAVIDIASEVIKSDDIKVVDPVDEDGKSQVLVIAYIEKMVEWNELVSKDSIEVTGAPEGYSYSFTDSMGNLVITLEALEAEKAKFDQSTLKASIDLSGYKRAGSYEVPVTVTVPSPYTVKDQVTVKIDLKKK</sequence>
<feature type="transmembrane region" description="Helical" evidence="1">
    <location>
        <begin position="9"/>
        <end position="27"/>
    </location>
</feature>
<gene>
    <name evidence="2" type="ORF">KTH89_08690</name>
</gene>
<comment type="caution">
    <text evidence="2">The sequence shown here is derived from an EMBL/GenBank/DDBJ whole genome shotgun (WGS) entry which is preliminary data.</text>
</comment>
<evidence type="ECO:0000313" key="3">
    <source>
        <dbReference type="Proteomes" id="UP000712157"/>
    </source>
</evidence>
<dbReference type="PANTHER" id="PTHR37804:SF1">
    <property type="entry name" value="CDAA REGULATORY PROTEIN CDAR"/>
    <property type="match status" value="1"/>
</dbReference>
<dbReference type="Gene3D" id="2.170.120.30">
    <property type="match status" value="2"/>
</dbReference>
<dbReference type="Gene3D" id="2.170.120.40">
    <property type="entry name" value="YbbR-like domain"/>
    <property type="match status" value="2"/>
</dbReference>
<proteinExistence type="predicted"/>
<evidence type="ECO:0000313" key="2">
    <source>
        <dbReference type="EMBL" id="MBU9736614.1"/>
    </source>
</evidence>
<organism evidence="2 3">
    <name type="scientific">Diplocloster agilis</name>
    <dbReference type="NCBI Taxonomy" id="2850323"/>
    <lineage>
        <taxon>Bacteria</taxon>
        <taxon>Bacillati</taxon>
        <taxon>Bacillota</taxon>
        <taxon>Clostridia</taxon>
        <taxon>Lachnospirales</taxon>
        <taxon>Lachnospiraceae</taxon>
        <taxon>Diplocloster</taxon>
    </lineage>
</organism>
<keyword evidence="3" id="KW-1185">Reference proteome</keyword>
<keyword evidence="1" id="KW-0812">Transmembrane</keyword>
<protein>
    <recommendedName>
        <fullName evidence="4">YbbR-like protein</fullName>
    </recommendedName>
</protein>
<dbReference type="EMBL" id="JAHQCW010000011">
    <property type="protein sequence ID" value="MBU9736614.1"/>
    <property type="molecule type" value="Genomic_DNA"/>
</dbReference>
<dbReference type="InterPro" id="IPR053154">
    <property type="entry name" value="c-di-AMP_regulator"/>
</dbReference>
<evidence type="ECO:0008006" key="4">
    <source>
        <dbReference type="Google" id="ProtNLM"/>
    </source>
</evidence>